<comment type="caution">
    <text evidence="5">The sequence shown here is derived from an EMBL/GenBank/DDBJ whole genome shotgun (WGS) entry which is preliminary data.</text>
</comment>
<keyword evidence="6" id="KW-1185">Reference proteome</keyword>
<evidence type="ECO:0000259" key="4">
    <source>
        <dbReference type="Pfam" id="PF01048"/>
    </source>
</evidence>
<dbReference type="Proteomes" id="UP000461880">
    <property type="component" value="Unassembled WGS sequence"/>
</dbReference>
<dbReference type="InterPro" id="IPR000845">
    <property type="entry name" value="Nucleoside_phosphorylase_d"/>
</dbReference>
<dbReference type="GO" id="GO:0005829">
    <property type="term" value="C:cytosol"/>
    <property type="evidence" value="ECO:0007669"/>
    <property type="project" value="TreeGrafter"/>
</dbReference>
<gene>
    <name evidence="5" type="ORF">FYJ51_12165</name>
</gene>
<protein>
    <recommendedName>
        <fullName evidence="2">Uridine phosphorylase</fullName>
        <ecNumber evidence="1">2.4.2.3</ecNumber>
    </recommendedName>
</protein>
<dbReference type="RefSeq" id="WP_154505884.1">
    <property type="nucleotide sequence ID" value="NZ_VUMN01000041.1"/>
</dbReference>
<dbReference type="Pfam" id="PF01048">
    <property type="entry name" value="PNP_UDP_1"/>
    <property type="match status" value="1"/>
</dbReference>
<dbReference type="CDD" id="cd17767">
    <property type="entry name" value="UP_EcUdp-like"/>
    <property type="match status" value="1"/>
</dbReference>
<evidence type="ECO:0000313" key="6">
    <source>
        <dbReference type="Proteomes" id="UP000461880"/>
    </source>
</evidence>
<dbReference type="Gene3D" id="3.40.50.1580">
    <property type="entry name" value="Nucleoside phosphorylase domain"/>
    <property type="match status" value="1"/>
</dbReference>
<dbReference type="PANTHER" id="PTHR43691">
    <property type="entry name" value="URIDINE PHOSPHORYLASE"/>
    <property type="match status" value="1"/>
</dbReference>
<evidence type="ECO:0000313" key="5">
    <source>
        <dbReference type="EMBL" id="MSS59648.1"/>
    </source>
</evidence>
<organism evidence="5 6">
    <name type="scientific">Stecheria intestinalis</name>
    <dbReference type="NCBI Taxonomy" id="2606630"/>
    <lineage>
        <taxon>Bacteria</taxon>
        <taxon>Bacillati</taxon>
        <taxon>Bacillota</taxon>
        <taxon>Erysipelotrichia</taxon>
        <taxon>Erysipelotrichales</taxon>
        <taxon>Erysipelotrichaceae</taxon>
        <taxon>Stecheria</taxon>
    </lineage>
</organism>
<name>A0A7X2NUZ9_9FIRM</name>
<evidence type="ECO:0000256" key="2">
    <source>
        <dbReference type="ARBA" id="ARBA00021980"/>
    </source>
</evidence>
<dbReference type="SUPFAM" id="SSF53167">
    <property type="entry name" value="Purine and uridine phosphorylases"/>
    <property type="match status" value="1"/>
</dbReference>
<dbReference type="InterPro" id="IPR035994">
    <property type="entry name" value="Nucleoside_phosphorylase_sf"/>
</dbReference>
<reference evidence="5 6" key="1">
    <citation type="submission" date="2019-08" db="EMBL/GenBank/DDBJ databases">
        <title>In-depth cultivation of the pig gut microbiome towards novel bacterial diversity and tailored functional studies.</title>
        <authorList>
            <person name="Wylensek D."/>
            <person name="Hitch T.C.A."/>
            <person name="Clavel T."/>
        </authorList>
    </citation>
    <scope>NUCLEOTIDE SEQUENCE [LARGE SCALE GENOMIC DNA]</scope>
    <source>
        <strain evidence="5 6">Oil+RF-744-GAM-WT-6</strain>
    </source>
</reference>
<dbReference type="GO" id="GO:0004850">
    <property type="term" value="F:uridine phosphorylase activity"/>
    <property type="evidence" value="ECO:0007669"/>
    <property type="project" value="UniProtKB-EC"/>
</dbReference>
<evidence type="ECO:0000256" key="1">
    <source>
        <dbReference type="ARBA" id="ARBA00011888"/>
    </source>
</evidence>
<dbReference type="AlphaFoldDB" id="A0A7X2NUZ9"/>
<dbReference type="EC" id="2.4.2.3" evidence="1"/>
<dbReference type="EMBL" id="VUMN01000041">
    <property type="protein sequence ID" value="MSS59648.1"/>
    <property type="molecule type" value="Genomic_DNA"/>
</dbReference>
<feature type="domain" description="Nucleoside phosphorylase" evidence="4">
    <location>
        <begin position="27"/>
        <end position="220"/>
    </location>
</feature>
<dbReference type="GO" id="GO:0009116">
    <property type="term" value="P:nucleoside metabolic process"/>
    <property type="evidence" value="ECO:0007669"/>
    <property type="project" value="InterPro"/>
</dbReference>
<comment type="catalytic activity">
    <reaction evidence="3">
        <text>uridine + phosphate = alpha-D-ribose 1-phosphate + uracil</text>
        <dbReference type="Rhea" id="RHEA:24388"/>
        <dbReference type="ChEBI" id="CHEBI:16704"/>
        <dbReference type="ChEBI" id="CHEBI:17568"/>
        <dbReference type="ChEBI" id="CHEBI:43474"/>
        <dbReference type="ChEBI" id="CHEBI:57720"/>
        <dbReference type="EC" id="2.4.2.3"/>
    </reaction>
</comment>
<proteinExistence type="predicted"/>
<sequence length="263" mass="28517">MKYRPQKLVNAQGKMWHIGLDEHDIAKHVILPGDPDRCKMIAAQFDEQRLAGVSRGNPTYTGTKDGIGVSVMSTGMGSMAMAVCVEELKEIGAKTLIRLGTGGCLQRDIPPGSFVIGTAAVRGDGCTKEYIDETYPAVADPDVVLALRESCREFGVTPYTGILRSHDAFYMESPGAHEGLIDRVQKWTDAHVLALENESSALFVVSSLLGGLRAGTILLTGQNLYDSYGRMTTSSTPDYPAKVDLLSKITLRAIEKIDRLPDL</sequence>
<accession>A0A7X2NUZ9</accession>
<dbReference type="PANTHER" id="PTHR43691:SF11">
    <property type="entry name" value="FI09636P-RELATED"/>
    <property type="match status" value="1"/>
</dbReference>
<evidence type="ECO:0000256" key="3">
    <source>
        <dbReference type="ARBA" id="ARBA00048447"/>
    </source>
</evidence>